<dbReference type="OrthoDB" id="3265672at2759"/>
<feature type="non-terminal residue" evidence="2">
    <location>
        <position position="122"/>
    </location>
</feature>
<dbReference type="EMBL" id="ML210232">
    <property type="protein sequence ID" value="TFK22826.1"/>
    <property type="molecule type" value="Genomic_DNA"/>
</dbReference>
<feature type="compositionally biased region" description="Basic and acidic residues" evidence="1">
    <location>
        <begin position="93"/>
        <end position="109"/>
    </location>
</feature>
<organism evidence="2 3">
    <name type="scientific">Coprinopsis marcescibilis</name>
    <name type="common">Agaric fungus</name>
    <name type="synonym">Psathyrella marcescibilis</name>
    <dbReference type="NCBI Taxonomy" id="230819"/>
    <lineage>
        <taxon>Eukaryota</taxon>
        <taxon>Fungi</taxon>
        <taxon>Dikarya</taxon>
        <taxon>Basidiomycota</taxon>
        <taxon>Agaricomycotina</taxon>
        <taxon>Agaricomycetes</taxon>
        <taxon>Agaricomycetidae</taxon>
        <taxon>Agaricales</taxon>
        <taxon>Agaricineae</taxon>
        <taxon>Psathyrellaceae</taxon>
        <taxon>Coprinopsis</taxon>
    </lineage>
</organism>
<sequence length="122" mass="13500">MPACLTDPTTKRIALAPDATHRPFRSDAKGCSQQATGIRSKQYKNSRVAAAALNVSYSTLRERINGKHRAHAEVAAQRRLLDPEQEQVLKDWAEQKAENGTPMDKRDLRGYASLISGQRAGK</sequence>
<evidence type="ECO:0008006" key="4">
    <source>
        <dbReference type="Google" id="ProtNLM"/>
    </source>
</evidence>
<dbReference type="Proteomes" id="UP000307440">
    <property type="component" value="Unassembled WGS sequence"/>
</dbReference>
<keyword evidence="3" id="KW-1185">Reference proteome</keyword>
<feature type="region of interest" description="Disordered" evidence="1">
    <location>
        <begin position="93"/>
        <end position="122"/>
    </location>
</feature>
<dbReference type="AlphaFoldDB" id="A0A5C3KR09"/>
<protein>
    <recommendedName>
        <fullName evidence="4">HTH psq-type domain-containing protein</fullName>
    </recommendedName>
</protein>
<accession>A0A5C3KR09</accession>
<gene>
    <name evidence="2" type="ORF">FA15DRAFT_747467</name>
</gene>
<evidence type="ECO:0000313" key="3">
    <source>
        <dbReference type="Proteomes" id="UP000307440"/>
    </source>
</evidence>
<evidence type="ECO:0000313" key="2">
    <source>
        <dbReference type="EMBL" id="TFK22826.1"/>
    </source>
</evidence>
<name>A0A5C3KR09_COPMA</name>
<evidence type="ECO:0000256" key="1">
    <source>
        <dbReference type="SAM" id="MobiDB-lite"/>
    </source>
</evidence>
<reference evidence="2 3" key="1">
    <citation type="journal article" date="2019" name="Nat. Ecol. Evol.">
        <title>Megaphylogeny resolves global patterns of mushroom evolution.</title>
        <authorList>
            <person name="Varga T."/>
            <person name="Krizsan K."/>
            <person name="Foldi C."/>
            <person name="Dima B."/>
            <person name="Sanchez-Garcia M."/>
            <person name="Sanchez-Ramirez S."/>
            <person name="Szollosi G.J."/>
            <person name="Szarkandi J.G."/>
            <person name="Papp V."/>
            <person name="Albert L."/>
            <person name="Andreopoulos W."/>
            <person name="Angelini C."/>
            <person name="Antonin V."/>
            <person name="Barry K.W."/>
            <person name="Bougher N.L."/>
            <person name="Buchanan P."/>
            <person name="Buyck B."/>
            <person name="Bense V."/>
            <person name="Catcheside P."/>
            <person name="Chovatia M."/>
            <person name="Cooper J."/>
            <person name="Damon W."/>
            <person name="Desjardin D."/>
            <person name="Finy P."/>
            <person name="Geml J."/>
            <person name="Haridas S."/>
            <person name="Hughes K."/>
            <person name="Justo A."/>
            <person name="Karasinski D."/>
            <person name="Kautmanova I."/>
            <person name="Kiss B."/>
            <person name="Kocsube S."/>
            <person name="Kotiranta H."/>
            <person name="LaButti K.M."/>
            <person name="Lechner B.E."/>
            <person name="Liimatainen K."/>
            <person name="Lipzen A."/>
            <person name="Lukacs Z."/>
            <person name="Mihaltcheva S."/>
            <person name="Morgado L.N."/>
            <person name="Niskanen T."/>
            <person name="Noordeloos M.E."/>
            <person name="Ohm R.A."/>
            <person name="Ortiz-Santana B."/>
            <person name="Ovrebo C."/>
            <person name="Racz N."/>
            <person name="Riley R."/>
            <person name="Savchenko A."/>
            <person name="Shiryaev A."/>
            <person name="Soop K."/>
            <person name="Spirin V."/>
            <person name="Szebenyi C."/>
            <person name="Tomsovsky M."/>
            <person name="Tulloss R.E."/>
            <person name="Uehling J."/>
            <person name="Grigoriev I.V."/>
            <person name="Vagvolgyi C."/>
            <person name="Papp T."/>
            <person name="Martin F.M."/>
            <person name="Miettinen O."/>
            <person name="Hibbett D.S."/>
            <person name="Nagy L.G."/>
        </authorList>
    </citation>
    <scope>NUCLEOTIDE SEQUENCE [LARGE SCALE GENOMIC DNA]</scope>
    <source>
        <strain evidence="2 3">CBS 121175</strain>
    </source>
</reference>
<proteinExistence type="predicted"/>